<keyword evidence="3" id="KW-0378">Hydrolase</keyword>
<feature type="region of interest" description="Disordered" evidence="4">
    <location>
        <begin position="361"/>
        <end position="396"/>
    </location>
</feature>
<dbReference type="Gene3D" id="3.40.395.10">
    <property type="entry name" value="Adenoviral Proteinase, Chain A"/>
    <property type="match status" value="1"/>
</dbReference>
<feature type="region of interest" description="Disordered" evidence="4">
    <location>
        <begin position="598"/>
        <end position="625"/>
    </location>
</feature>
<reference evidence="7" key="1">
    <citation type="submission" date="2025-08" db="UniProtKB">
        <authorList>
            <consortium name="RefSeq"/>
        </authorList>
    </citation>
    <scope>IDENTIFICATION</scope>
    <source>
        <tissue evidence="7">Leaf</tissue>
    </source>
</reference>
<dbReference type="Proteomes" id="UP000504610">
    <property type="component" value="Unplaced"/>
</dbReference>
<evidence type="ECO:0000259" key="5">
    <source>
        <dbReference type="PROSITE" id="PS50600"/>
    </source>
</evidence>
<evidence type="ECO:0000313" key="7">
    <source>
        <dbReference type="RefSeq" id="XP_018473949.1"/>
    </source>
</evidence>
<dbReference type="InterPro" id="IPR038765">
    <property type="entry name" value="Papain-like_cys_pep_sf"/>
</dbReference>
<comment type="similarity">
    <text evidence="1">Belongs to the peptidase C48 family.</text>
</comment>
<dbReference type="GO" id="GO:0006508">
    <property type="term" value="P:proteolysis"/>
    <property type="evidence" value="ECO:0007669"/>
    <property type="project" value="UniProtKB-KW"/>
</dbReference>
<feature type="compositionally biased region" description="Acidic residues" evidence="4">
    <location>
        <begin position="265"/>
        <end position="277"/>
    </location>
</feature>
<feature type="domain" description="Ubiquitin-like protease family profile" evidence="5">
    <location>
        <begin position="782"/>
        <end position="964"/>
    </location>
</feature>
<evidence type="ECO:0000256" key="3">
    <source>
        <dbReference type="ARBA" id="ARBA00022801"/>
    </source>
</evidence>
<proteinExistence type="inferred from homology"/>
<dbReference type="AlphaFoldDB" id="A0A6J0MP84"/>
<dbReference type="InterPro" id="IPR003653">
    <property type="entry name" value="Peptidase_C48_C"/>
</dbReference>
<dbReference type="Pfam" id="PF09331">
    <property type="entry name" value="DUF1985"/>
    <property type="match status" value="1"/>
</dbReference>
<feature type="region of interest" description="Disordered" evidence="4">
    <location>
        <begin position="471"/>
        <end position="510"/>
    </location>
</feature>
<dbReference type="Pfam" id="PF02902">
    <property type="entry name" value="Peptidase_C48"/>
    <property type="match status" value="1"/>
</dbReference>
<evidence type="ECO:0000256" key="4">
    <source>
        <dbReference type="SAM" id="MobiDB-lite"/>
    </source>
</evidence>
<evidence type="ECO:0000256" key="1">
    <source>
        <dbReference type="ARBA" id="ARBA00005234"/>
    </source>
</evidence>
<dbReference type="GO" id="GO:0008234">
    <property type="term" value="F:cysteine-type peptidase activity"/>
    <property type="evidence" value="ECO:0007669"/>
    <property type="project" value="InterPro"/>
</dbReference>
<feature type="compositionally biased region" description="Basic and acidic residues" evidence="4">
    <location>
        <begin position="371"/>
        <end position="387"/>
    </location>
</feature>
<evidence type="ECO:0000256" key="2">
    <source>
        <dbReference type="ARBA" id="ARBA00022670"/>
    </source>
</evidence>
<dbReference type="PANTHER" id="PTHR48449:SF2">
    <property type="entry name" value="UBIQUITIN-LIKE PROTEASE FAMILY PROFILE DOMAIN-CONTAINING PROTEIN"/>
    <property type="match status" value="1"/>
</dbReference>
<dbReference type="KEGG" id="rsz:108845194"/>
<protein>
    <submittedName>
        <fullName evidence="7">Uncharacterized protein LOC108845194</fullName>
    </submittedName>
</protein>
<keyword evidence="2" id="KW-0645">Protease</keyword>
<dbReference type="PROSITE" id="PS50600">
    <property type="entry name" value="ULP_PROTEASE"/>
    <property type="match status" value="1"/>
</dbReference>
<dbReference type="OrthoDB" id="1114298at2759"/>
<sequence>MTEEVLPPRMFAAGEEPLGERVNSYHRMKRTENLLQALEPDELEFLRNSTFAKILDIYENPPFSGAFGQYIVVRILKVNKLYEVWFLFAGRPVRMSLREFAIVTGLNCDQLPEPKPQKNRNPLKEKLYWHELLGSLKFCTVDTAIGMLKNKHVRGKEARIKFACLAITSSILFLSSHIPRIMPEHVEMIRNLDEFLAYPWGRASFQLLATSLISKDEEQLSHMSVAIRGYVDAIQLVLLAAVPVLKEEISKSDPIVIVDSNSDLETGEEEAPPEDENLMPQETTSKAPKYCLIPGHAKSADVECEVPVKCILDDPHEGWSTGKDFTWVDELVDLAVDNMVRLINSGFVFRKEMFKGGVNQNDLGGLKSGKKQKEKEPKEKKQKEHGGEATVGQSSDTGTQTFIRQEIIALEKRIYQAIEDKFEKLGASTILSQQLAFEDIDRKIGDALVRQLKTIEASLTQFISEVIGQRSSSGEVPVDDIPPQQSQQPLSPNDVRPHPPNLGIPNLPIHSTPSEAAEFRINFVLRDLDIEADVDNIAGTTHVEATIQTNEPLSPVLDVNAQSHPLSSDVAPNVGGVQVPSELISPEQPAVADAQLTRQQNVQQGQDREEGDQGKNNPMGSSSTAVGEAVVDAQILDQQSEDQGKDAEEEEEEQVKNNRMGVSSTDAEEAVSHEVAMEEMNEHLNPIEMPSFSIGLSQEEASVAIENPNTITFVEATKEQDGEVMEQRKSKRPRLVPAGLQDYKCDLKVTAGYYIIPDLEERFKLMEQTVAKHPYANLPNGYCITSSEFRDIGHRKSLLPTGVVDALVGFVSRGQAYGNNVAIYDTTLPSSLMNQHSRFVKTAVKDRPRLKFSDVPLGKPFEKSIERIYFPFNIDRQHWVGVCIDAKACMIYVLDCNTSLRSDNMVKKELNPIANLIPYVLKYNGYPENNAGLKAFAVTRCKGIPQTSSKTDAAVMTVLLIEAHAADGLDGCKAITPRLLPDASKQLAVKYFESLSR</sequence>
<keyword evidence="6" id="KW-1185">Reference proteome</keyword>
<name>A0A6J0MP84_RAPSA</name>
<dbReference type="InterPro" id="IPR015410">
    <property type="entry name" value="DUF1985"/>
</dbReference>
<dbReference type="RefSeq" id="XP_018473949.1">
    <property type="nucleotide sequence ID" value="XM_018618447.1"/>
</dbReference>
<evidence type="ECO:0000313" key="6">
    <source>
        <dbReference type="Proteomes" id="UP000504610"/>
    </source>
</evidence>
<feature type="region of interest" description="Disordered" evidence="4">
    <location>
        <begin position="261"/>
        <end position="280"/>
    </location>
</feature>
<dbReference type="SUPFAM" id="SSF54001">
    <property type="entry name" value="Cysteine proteinases"/>
    <property type="match status" value="1"/>
</dbReference>
<feature type="region of interest" description="Disordered" evidence="4">
    <location>
        <begin position="639"/>
        <end position="669"/>
    </location>
</feature>
<feature type="compositionally biased region" description="Polar residues" evidence="4">
    <location>
        <begin position="615"/>
        <end position="625"/>
    </location>
</feature>
<dbReference type="PANTHER" id="PTHR48449">
    <property type="entry name" value="DUF1985 DOMAIN-CONTAINING PROTEIN"/>
    <property type="match status" value="1"/>
</dbReference>
<gene>
    <name evidence="7" type="primary">LOC108845194</name>
</gene>
<dbReference type="GeneID" id="108845194"/>
<organism evidence="6 7">
    <name type="scientific">Raphanus sativus</name>
    <name type="common">Radish</name>
    <name type="synonym">Raphanus raphanistrum var. sativus</name>
    <dbReference type="NCBI Taxonomy" id="3726"/>
    <lineage>
        <taxon>Eukaryota</taxon>
        <taxon>Viridiplantae</taxon>
        <taxon>Streptophyta</taxon>
        <taxon>Embryophyta</taxon>
        <taxon>Tracheophyta</taxon>
        <taxon>Spermatophyta</taxon>
        <taxon>Magnoliopsida</taxon>
        <taxon>eudicotyledons</taxon>
        <taxon>Gunneridae</taxon>
        <taxon>Pentapetalae</taxon>
        <taxon>rosids</taxon>
        <taxon>malvids</taxon>
        <taxon>Brassicales</taxon>
        <taxon>Brassicaceae</taxon>
        <taxon>Brassiceae</taxon>
        <taxon>Raphanus</taxon>
    </lineage>
</organism>
<accession>A0A6J0MP84</accession>
<feature type="compositionally biased region" description="Low complexity" evidence="4">
    <location>
        <begin position="482"/>
        <end position="492"/>
    </location>
</feature>